<evidence type="ECO:0000313" key="3">
    <source>
        <dbReference type="EMBL" id="VAH97255.1"/>
    </source>
</evidence>
<evidence type="ECO:0000313" key="4">
    <source>
        <dbReference type="Proteomes" id="UP000324705"/>
    </source>
</evidence>
<organism evidence="3 4">
    <name type="scientific">Triticum turgidum subsp. durum</name>
    <name type="common">Durum wheat</name>
    <name type="synonym">Triticum durum</name>
    <dbReference type="NCBI Taxonomy" id="4567"/>
    <lineage>
        <taxon>Eukaryota</taxon>
        <taxon>Viridiplantae</taxon>
        <taxon>Streptophyta</taxon>
        <taxon>Embryophyta</taxon>
        <taxon>Tracheophyta</taxon>
        <taxon>Spermatophyta</taxon>
        <taxon>Magnoliopsida</taxon>
        <taxon>Liliopsida</taxon>
        <taxon>Poales</taxon>
        <taxon>Poaceae</taxon>
        <taxon>BOP clade</taxon>
        <taxon>Pooideae</taxon>
        <taxon>Triticodae</taxon>
        <taxon>Triticeae</taxon>
        <taxon>Triticinae</taxon>
        <taxon>Triticum</taxon>
    </lineage>
</organism>
<sequence length="184" mass="21566">MQWWDEWKLCVLVLCSLSVQFFLYFSNYVRRLHNLRRLRVLVWIAHIGGDALAVYAIAILFNRQKQRNVDERSEALELIWLPILLIHLGGQSYSLEDNELWKRHAITLLSQVAFALYIFCKWWSGQKRLLQAAVLLFVAGILEFGQKPWALKRASFNSMASKSSQRSLSLLLQILPQNRSHQIR</sequence>
<reference evidence="3 4" key="1">
    <citation type="submission" date="2017-09" db="EMBL/GenBank/DDBJ databases">
        <authorList>
            <consortium name="International Durum Wheat Genome Sequencing Consortium (IDWGSC)"/>
            <person name="Milanesi L."/>
        </authorList>
    </citation>
    <scope>NUCLEOTIDE SEQUENCE [LARGE SCALE GENOMIC DNA]</scope>
    <source>
        <strain evidence="4">cv. Svevo</strain>
    </source>
</reference>
<keyword evidence="4" id="KW-1185">Reference proteome</keyword>
<dbReference type="AlphaFoldDB" id="A0A9R0SM99"/>
<dbReference type="Proteomes" id="UP000324705">
    <property type="component" value="Chromosome 4A"/>
</dbReference>
<dbReference type="PANTHER" id="PTHR31325">
    <property type="entry name" value="OS01G0798800 PROTEIN-RELATED"/>
    <property type="match status" value="1"/>
</dbReference>
<protein>
    <recommendedName>
        <fullName evidence="2">DUF4220 domain-containing protein</fullName>
    </recommendedName>
</protein>
<keyword evidence="1" id="KW-0472">Membrane</keyword>
<proteinExistence type="predicted"/>
<gene>
    <name evidence="3" type="ORF">TRITD_4Av1G219420</name>
</gene>
<name>A0A9R0SM99_TRITD</name>
<dbReference type="Gramene" id="TRITD4Av1G219420.1">
    <property type="protein sequence ID" value="TRITD4Av1G219420.1"/>
    <property type="gene ID" value="TRITD4Av1G219420"/>
</dbReference>
<dbReference type="Pfam" id="PF13968">
    <property type="entry name" value="DUF4220"/>
    <property type="match status" value="1"/>
</dbReference>
<feature type="transmembrane region" description="Helical" evidence="1">
    <location>
        <begin position="40"/>
        <end position="63"/>
    </location>
</feature>
<dbReference type="EMBL" id="LT934117">
    <property type="protein sequence ID" value="VAH97255.1"/>
    <property type="molecule type" value="Genomic_DNA"/>
</dbReference>
<feature type="domain" description="DUF4220" evidence="2">
    <location>
        <begin position="43"/>
        <end position="165"/>
    </location>
</feature>
<evidence type="ECO:0000256" key="1">
    <source>
        <dbReference type="SAM" id="Phobius"/>
    </source>
</evidence>
<accession>A0A9R0SM99</accession>
<dbReference type="OMA" id="DEWKLCV"/>
<keyword evidence="1" id="KW-0812">Transmembrane</keyword>
<feature type="transmembrane region" description="Helical" evidence="1">
    <location>
        <begin position="6"/>
        <end position="28"/>
    </location>
</feature>
<evidence type="ECO:0000259" key="2">
    <source>
        <dbReference type="Pfam" id="PF13968"/>
    </source>
</evidence>
<dbReference type="InterPro" id="IPR025315">
    <property type="entry name" value="DUF4220"/>
</dbReference>
<keyword evidence="1" id="KW-1133">Transmembrane helix</keyword>